<dbReference type="EMBL" id="LJIJ01000389">
    <property type="protein sequence ID" value="ODM98021.1"/>
    <property type="molecule type" value="Genomic_DNA"/>
</dbReference>
<name>A0A1D2MYK1_ORCCI</name>
<evidence type="ECO:0000313" key="2">
    <source>
        <dbReference type="EMBL" id="ODM98021.1"/>
    </source>
</evidence>
<keyword evidence="3" id="KW-1185">Reference proteome</keyword>
<organism evidence="2 3">
    <name type="scientific">Orchesella cincta</name>
    <name type="common">Springtail</name>
    <name type="synonym">Podura cincta</name>
    <dbReference type="NCBI Taxonomy" id="48709"/>
    <lineage>
        <taxon>Eukaryota</taxon>
        <taxon>Metazoa</taxon>
        <taxon>Ecdysozoa</taxon>
        <taxon>Arthropoda</taxon>
        <taxon>Hexapoda</taxon>
        <taxon>Collembola</taxon>
        <taxon>Entomobryomorpha</taxon>
        <taxon>Entomobryoidea</taxon>
        <taxon>Orchesellidae</taxon>
        <taxon>Orchesellinae</taxon>
        <taxon>Orchesella</taxon>
    </lineage>
</organism>
<protein>
    <submittedName>
        <fullName evidence="2">Uncharacterized protein</fullName>
    </submittedName>
</protein>
<comment type="caution">
    <text evidence="2">The sequence shown here is derived from an EMBL/GenBank/DDBJ whole genome shotgun (WGS) entry which is preliminary data.</text>
</comment>
<feature type="region of interest" description="Disordered" evidence="1">
    <location>
        <begin position="47"/>
        <end position="66"/>
    </location>
</feature>
<reference evidence="2 3" key="1">
    <citation type="journal article" date="2016" name="Genome Biol. Evol.">
        <title>Gene Family Evolution Reflects Adaptation to Soil Environmental Stressors in the Genome of the Collembolan Orchesella cincta.</title>
        <authorList>
            <person name="Faddeeva-Vakhrusheva A."/>
            <person name="Derks M.F."/>
            <person name="Anvar S.Y."/>
            <person name="Agamennone V."/>
            <person name="Suring W."/>
            <person name="Smit S."/>
            <person name="van Straalen N.M."/>
            <person name="Roelofs D."/>
        </authorList>
    </citation>
    <scope>NUCLEOTIDE SEQUENCE [LARGE SCALE GENOMIC DNA]</scope>
    <source>
        <tissue evidence="2">Mixed pool</tissue>
    </source>
</reference>
<gene>
    <name evidence="2" type="ORF">Ocin01_08667</name>
</gene>
<dbReference type="Proteomes" id="UP000094527">
    <property type="component" value="Unassembled WGS sequence"/>
</dbReference>
<sequence>MIGEPVGPSGGSERATTCCSPAYNKPQQNPPRATRTVFYSATNSRMFNAQTSNPSSRPNTNNPTAVAHSSRMFVRIRLQT</sequence>
<dbReference type="AlphaFoldDB" id="A0A1D2MYK1"/>
<evidence type="ECO:0000256" key="1">
    <source>
        <dbReference type="SAM" id="MobiDB-lite"/>
    </source>
</evidence>
<accession>A0A1D2MYK1</accession>
<proteinExistence type="predicted"/>
<evidence type="ECO:0000313" key="3">
    <source>
        <dbReference type="Proteomes" id="UP000094527"/>
    </source>
</evidence>
<feature type="region of interest" description="Disordered" evidence="1">
    <location>
        <begin position="1"/>
        <end position="33"/>
    </location>
</feature>
<feature type="compositionally biased region" description="Polar residues" evidence="1">
    <location>
        <begin position="14"/>
        <end position="33"/>
    </location>
</feature>
<feature type="compositionally biased region" description="Low complexity" evidence="1">
    <location>
        <begin position="51"/>
        <end position="64"/>
    </location>
</feature>